<organism evidence="2 3">
    <name type="scientific">Choiromyces venosus 120613-1</name>
    <dbReference type="NCBI Taxonomy" id="1336337"/>
    <lineage>
        <taxon>Eukaryota</taxon>
        <taxon>Fungi</taxon>
        <taxon>Dikarya</taxon>
        <taxon>Ascomycota</taxon>
        <taxon>Pezizomycotina</taxon>
        <taxon>Pezizomycetes</taxon>
        <taxon>Pezizales</taxon>
        <taxon>Tuberaceae</taxon>
        <taxon>Choiromyces</taxon>
    </lineage>
</organism>
<dbReference type="Proteomes" id="UP000276215">
    <property type="component" value="Unassembled WGS sequence"/>
</dbReference>
<name>A0A3N4J143_9PEZI</name>
<keyword evidence="1" id="KW-0732">Signal</keyword>
<evidence type="ECO:0000256" key="1">
    <source>
        <dbReference type="SAM" id="SignalP"/>
    </source>
</evidence>
<feature type="signal peptide" evidence="1">
    <location>
        <begin position="1"/>
        <end position="18"/>
    </location>
</feature>
<keyword evidence="3" id="KW-1185">Reference proteome</keyword>
<accession>A0A3N4J143</accession>
<evidence type="ECO:0000313" key="3">
    <source>
        <dbReference type="Proteomes" id="UP000276215"/>
    </source>
</evidence>
<protein>
    <submittedName>
        <fullName evidence="2">Uncharacterized protein</fullName>
    </submittedName>
</protein>
<proteinExistence type="predicted"/>
<gene>
    <name evidence="2" type="ORF">L873DRAFT_259641</name>
</gene>
<dbReference type="AlphaFoldDB" id="A0A3N4J143"/>
<reference evidence="2 3" key="1">
    <citation type="journal article" date="2018" name="Nat. Ecol. Evol.">
        <title>Pezizomycetes genomes reveal the molecular basis of ectomycorrhizal truffle lifestyle.</title>
        <authorList>
            <person name="Murat C."/>
            <person name="Payen T."/>
            <person name="Noel B."/>
            <person name="Kuo A."/>
            <person name="Morin E."/>
            <person name="Chen J."/>
            <person name="Kohler A."/>
            <person name="Krizsan K."/>
            <person name="Balestrini R."/>
            <person name="Da Silva C."/>
            <person name="Montanini B."/>
            <person name="Hainaut M."/>
            <person name="Levati E."/>
            <person name="Barry K.W."/>
            <person name="Belfiori B."/>
            <person name="Cichocki N."/>
            <person name="Clum A."/>
            <person name="Dockter R.B."/>
            <person name="Fauchery L."/>
            <person name="Guy J."/>
            <person name="Iotti M."/>
            <person name="Le Tacon F."/>
            <person name="Lindquist E.A."/>
            <person name="Lipzen A."/>
            <person name="Malagnac F."/>
            <person name="Mello A."/>
            <person name="Molinier V."/>
            <person name="Miyauchi S."/>
            <person name="Poulain J."/>
            <person name="Riccioni C."/>
            <person name="Rubini A."/>
            <person name="Sitrit Y."/>
            <person name="Splivallo R."/>
            <person name="Traeger S."/>
            <person name="Wang M."/>
            <person name="Zifcakova L."/>
            <person name="Wipf D."/>
            <person name="Zambonelli A."/>
            <person name="Paolocci F."/>
            <person name="Nowrousian M."/>
            <person name="Ottonello S."/>
            <person name="Baldrian P."/>
            <person name="Spatafora J.W."/>
            <person name="Henrissat B."/>
            <person name="Nagy L.G."/>
            <person name="Aury J.M."/>
            <person name="Wincker P."/>
            <person name="Grigoriev I.V."/>
            <person name="Bonfante P."/>
            <person name="Martin F.M."/>
        </authorList>
    </citation>
    <scope>NUCLEOTIDE SEQUENCE [LARGE SCALE GENOMIC DNA]</scope>
    <source>
        <strain evidence="2 3">120613-1</strain>
    </source>
</reference>
<feature type="chain" id="PRO_5017959237" evidence="1">
    <location>
        <begin position="19"/>
        <end position="120"/>
    </location>
</feature>
<dbReference type="EMBL" id="ML120485">
    <property type="protein sequence ID" value="RPA91876.1"/>
    <property type="molecule type" value="Genomic_DNA"/>
</dbReference>
<evidence type="ECO:0000313" key="2">
    <source>
        <dbReference type="EMBL" id="RPA91876.1"/>
    </source>
</evidence>
<sequence length="120" mass="13843">MMTVQVLLILNLGQMVHSHSSKKYLLPTFPRRLHRCSKINKHFDPPLLPKQVLAASEVSLSYRQNAYQQGLRGSLRKPEAPQDFKILSILMVIEIASRILLMEERLRTTTWSLDFSLLIS</sequence>